<protein>
    <submittedName>
        <fullName evidence="1">Uncharacterized protein</fullName>
    </submittedName>
</protein>
<comment type="caution">
    <text evidence="1">The sequence shown here is derived from an EMBL/GenBank/DDBJ whole genome shotgun (WGS) entry which is preliminary data.</text>
</comment>
<keyword evidence="2" id="KW-1185">Reference proteome</keyword>
<name>A0ACB9RVR7_9MYRT</name>
<dbReference type="EMBL" id="CM042882">
    <property type="protein sequence ID" value="KAI4380017.1"/>
    <property type="molecule type" value="Genomic_DNA"/>
</dbReference>
<organism evidence="1 2">
    <name type="scientific">Melastoma candidum</name>
    <dbReference type="NCBI Taxonomy" id="119954"/>
    <lineage>
        <taxon>Eukaryota</taxon>
        <taxon>Viridiplantae</taxon>
        <taxon>Streptophyta</taxon>
        <taxon>Embryophyta</taxon>
        <taxon>Tracheophyta</taxon>
        <taxon>Spermatophyta</taxon>
        <taxon>Magnoliopsida</taxon>
        <taxon>eudicotyledons</taxon>
        <taxon>Gunneridae</taxon>
        <taxon>Pentapetalae</taxon>
        <taxon>rosids</taxon>
        <taxon>malvids</taxon>
        <taxon>Myrtales</taxon>
        <taxon>Melastomataceae</taxon>
        <taxon>Melastomatoideae</taxon>
        <taxon>Melastomateae</taxon>
        <taxon>Melastoma</taxon>
    </lineage>
</organism>
<reference evidence="2" key="1">
    <citation type="journal article" date="2023" name="Front. Plant Sci.">
        <title>Chromosomal-level genome assembly of Melastoma candidum provides insights into trichome evolution.</title>
        <authorList>
            <person name="Zhong Y."/>
            <person name="Wu W."/>
            <person name="Sun C."/>
            <person name="Zou P."/>
            <person name="Liu Y."/>
            <person name="Dai S."/>
            <person name="Zhou R."/>
        </authorList>
    </citation>
    <scope>NUCLEOTIDE SEQUENCE [LARGE SCALE GENOMIC DNA]</scope>
</reference>
<evidence type="ECO:0000313" key="1">
    <source>
        <dbReference type="EMBL" id="KAI4380017.1"/>
    </source>
</evidence>
<evidence type="ECO:0000313" key="2">
    <source>
        <dbReference type="Proteomes" id="UP001057402"/>
    </source>
</evidence>
<dbReference type="Proteomes" id="UP001057402">
    <property type="component" value="Chromosome 3"/>
</dbReference>
<accession>A0ACB9RVR7</accession>
<sequence>MAAQSPTTSDDQQAFKTCLLTLYVIALPTFLALHFIQAPYGKHRCPYWGPTIPTRLAWFLMESSTIWLTLALFPIGAHSLLLFFPFLLHYFHRVVLYPLRIPSSPSTSTPSPRFPVSIALMAFAFNLLNGYVQARSVSSYIDYGGETAAWFWGMFAAGAATFVVGMVANLWVDGVLTRLKAEGKGYRVTRGGLFEGYFTPYQVSARFHERESDKGTYASTIFDALTFACTLRSMVLELRVFSSYMIDVLFHNHGLSLSSIIGCQHYL</sequence>
<gene>
    <name evidence="1" type="ORF">MLD38_006251</name>
</gene>
<proteinExistence type="predicted"/>